<evidence type="ECO:0000259" key="1">
    <source>
        <dbReference type="SMART" id="SM00901"/>
    </source>
</evidence>
<dbReference type="Pfam" id="PF08867">
    <property type="entry name" value="FRG"/>
    <property type="match status" value="1"/>
</dbReference>
<protein>
    <submittedName>
        <fullName evidence="2">FRG domain-containing protein</fullName>
    </submittedName>
</protein>
<dbReference type="SMART" id="SM00901">
    <property type="entry name" value="FRG"/>
    <property type="match status" value="1"/>
</dbReference>
<gene>
    <name evidence="2" type="ORF">IOE58_03010</name>
</gene>
<feature type="domain" description="FRG" evidence="1">
    <location>
        <begin position="36"/>
        <end position="137"/>
    </location>
</feature>
<evidence type="ECO:0000313" key="3">
    <source>
        <dbReference type="Proteomes" id="UP000644727"/>
    </source>
</evidence>
<accession>A0ABR9VYD8</accession>
<proteinExistence type="predicted"/>
<keyword evidence="3" id="KW-1185">Reference proteome</keyword>
<organism evidence="2 3">
    <name type="scientific">Brachybacterium epidermidis</name>
    <dbReference type="NCBI Taxonomy" id="2781983"/>
    <lineage>
        <taxon>Bacteria</taxon>
        <taxon>Bacillati</taxon>
        <taxon>Actinomycetota</taxon>
        <taxon>Actinomycetes</taxon>
        <taxon>Micrococcales</taxon>
        <taxon>Dermabacteraceae</taxon>
        <taxon>Brachybacterium</taxon>
    </lineage>
</organism>
<dbReference type="EMBL" id="JADEYR010000002">
    <property type="protein sequence ID" value="MBE9403207.1"/>
    <property type="molecule type" value="Genomic_DNA"/>
</dbReference>
<dbReference type="InterPro" id="IPR014966">
    <property type="entry name" value="FRG-dom"/>
</dbReference>
<reference evidence="2 3" key="1">
    <citation type="submission" date="2020-10" db="EMBL/GenBank/DDBJ databases">
        <title>Draft genome and description of Brachybacterium epidermidis sp nov.</title>
        <authorList>
            <person name="Boxberger M."/>
            <person name="La Scola B."/>
        </authorList>
    </citation>
    <scope>NUCLEOTIDE SEQUENCE [LARGE SCALE GENOMIC DNA]</scope>
    <source>
        <strain evidence="2 3">Marseille-Q2903</strain>
    </source>
</reference>
<dbReference type="RefSeq" id="WP_193864970.1">
    <property type="nucleotide sequence ID" value="NZ_JADEYR010000002.1"/>
</dbReference>
<comment type="caution">
    <text evidence="2">The sequence shown here is derived from an EMBL/GenBank/DDBJ whole genome shotgun (WGS) entry which is preliminary data.</text>
</comment>
<name>A0ABR9VYD8_9MICO</name>
<dbReference type="Proteomes" id="UP000644727">
    <property type="component" value="Unassembled WGS sequence"/>
</dbReference>
<sequence>MLIKPNDHYDLVETTLKTSSELQRYFEEIEAKADEAGCDVYWRGQANSAWAVTSSLVRLMANDELTDADLQKVENRILAESKDWLVAERPKLRSNLEWLAYLQHNWVPTRLLDFSPDPYIATFFAVEAMDEVDGRLFAVLLPRDDEVLDGSVDVNIGDIKSGSIKIFKPRAEVSPRLAAQSGVFLLGKLPSTQVHRWVWDEYVEENRQMLKDEVSAIMSLPFYFTNPESARRAESKSVTAYTARIHVNKASIRRQLRKAGGGRSHLTPTTPVTHQTCYPDVDGMRRFSNLDLSSGW</sequence>
<evidence type="ECO:0000313" key="2">
    <source>
        <dbReference type="EMBL" id="MBE9403207.1"/>
    </source>
</evidence>